<proteinExistence type="predicted"/>
<feature type="transmembrane region" description="Helical" evidence="1">
    <location>
        <begin position="88"/>
        <end position="110"/>
    </location>
</feature>
<organism evidence="2 3">
    <name type="scientific">Cochleicola gelatinilyticus</name>
    <dbReference type="NCBI Taxonomy" id="1763537"/>
    <lineage>
        <taxon>Bacteria</taxon>
        <taxon>Pseudomonadati</taxon>
        <taxon>Bacteroidota</taxon>
        <taxon>Flavobacteriia</taxon>
        <taxon>Flavobacteriales</taxon>
        <taxon>Flavobacteriaceae</taxon>
        <taxon>Cochleicola</taxon>
    </lineage>
</organism>
<dbReference type="EMBL" id="LRXL01000026">
    <property type="protein sequence ID" value="OAB79738.1"/>
    <property type="molecule type" value="Genomic_DNA"/>
</dbReference>
<keyword evidence="1" id="KW-0472">Membrane</keyword>
<dbReference type="Proteomes" id="UP000077013">
    <property type="component" value="Unassembled WGS sequence"/>
</dbReference>
<sequence>MKTHTQTRSSNLKNKGAAAKQKKQFAAQLLKAKAKNRTALTIPYKKQSEPSKLKKWAIRNMVTLNKIVILVFAIFAIFSIWYNPFLLFLIPAIGMIVFFRNDLNFLYWLLKVYVLKREFYSDRRRLYKQGTLFHHLSNKKPKIFNKSGCTVVIWQRSLRIQLSVFNDLVANKEISNKEHI</sequence>
<name>A0A167IK69_9FLAO</name>
<keyword evidence="3" id="KW-1185">Reference proteome</keyword>
<protein>
    <submittedName>
        <fullName evidence="2">Uncharacterized protein</fullName>
    </submittedName>
</protein>
<gene>
    <name evidence="2" type="ORF">ULVI_03055</name>
</gene>
<dbReference type="RefSeq" id="WP_068589660.1">
    <property type="nucleotide sequence ID" value="NZ_LRXL01000026.1"/>
</dbReference>
<evidence type="ECO:0000256" key="1">
    <source>
        <dbReference type="SAM" id="Phobius"/>
    </source>
</evidence>
<reference evidence="2 3" key="1">
    <citation type="submission" date="2016-02" db="EMBL/GenBank/DDBJ databases">
        <title>Ulvibacter sp. LPB0005, isolated from Thais luteostoma.</title>
        <authorList>
            <person name="Shin S.-K."/>
            <person name="Yi H."/>
        </authorList>
    </citation>
    <scope>NUCLEOTIDE SEQUENCE [LARGE SCALE GENOMIC DNA]</scope>
    <source>
        <strain evidence="2 3">LPB0005</strain>
    </source>
</reference>
<feature type="transmembrane region" description="Helical" evidence="1">
    <location>
        <begin position="62"/>
        <end position="82"/>
    </location>
</feature>
<dbReference type="AlphaFoldDB" id="A0A167IK69"/>
<comment type="caution">
    <text evidence="2">The sequence shown here is derived from an EMBL/GenBank/DDBJ whole genome shotgun (WGS) entry which is preliminary data.</text>
</comment>
<evidence type="ECO:0000313" key="3">
    <source>
        <dbReference type="Proteomes" id="UP000077013"/>
    </source>
</evidence>
<dbReference type="STRING" id="1763537.ULVI_03055"/>
<keyword evidence="1" id="KW-0812">Transmembrane</keyword>
<evidence type="ECO:0000313" key="2">
    <source>
        <dbReference type="EMBL" id="OAB79738.1"/>
    </source>
</evidence>
<accession>A0A167IK69</accession>
<keyword evidence="1" id="KW-1133">Transmembrane helix</keyword>